<evidence type="ECO:0008006" key="3">
    <source>
        <dbReference type="Google" id="ProtNLM"/>
    </source>
</evidence>
<dbReference type="Gene3D" id="2.60.120.1140">
    <property type="entry name" value="Protein of unknown function DUF192"/>
    <property type="match status" value="1"/>
</dbReference>
<organism evidence="1 2">
    <name type="scientific">Candidatus Buchananbacteria bacterium RIFCSPHIGHO2_01_FULL_44_11</name>
    <dbReference type="NCBI Taxonomy" id="1797535"/>
    <lineage>
        <taxon>Bacteria</taxon>
        <taxon>Candidatus Buchananiibacteriota</taxon>
    </lineage>
</organism>
<protein>
    <recommendedName>
        <fullName evidence="3">DUF192 domain-containing protein</fullName>
    </recommendedName>
</protein>
<name>A0A1G1Y276_9BACT</name>
<dbReference type="STRING" id="1797535.A2744_03205"/>
<evidence type="ECO:0000313" key="2">
    <source>
        <dbReference type="Proteomes" id="UP000178240"/>
    </source>
</evidence>
<dbReference type="PANTHER" id="PTHR37953">
    <property type="entry name" value="UPF0127 PROTEIN MJ1496"/>
    <property type="match status" value="1"/>
</dbReference>
<dbReference type="InterPro" id="IPR038695">
    <property type="entry name" value="Saro_0823-like_sf"/>
</dbReference>
<dbReference type="PANTHER" id="PTHR37953:SF1">
    <property type="entry name" value="UPF0127 PROTEIN MJ1496"/>
    <property type="match status" value="1"/>
</dbReference>
<dbReference type="AlphaFoldDB" id="A0A1G1Y276"/>
<proteinExistence type="predicted"/>
<dbReference type="InterPro" id="IPR003795">
    <property type="entry name" value="DUF192"/>
</dbReference>
<evidence type="ECO:0000313" key="1">
    <source>
        <dbReference type="EMBL" id="OGY46435.1"/>
    </source>
</evidence>
<sequence length="142" mass="16371">MKKILLLIFSLMIIAGCQNNSEFRKIKIGNQDLRVQIADEALEMAKGLSGRKSLPADEGMLFIYPDYRRPGFWMKEMQFPLDLIWIKNDKIVDITTNVPVPTTTPLLHYWPKEPINYVLEVNAGFVQTNKIKIGDQVDFDKN</sequence>
<comment type="caution">
    <text evidence="1">The sequence shown here is derived from an EMBL/GenBank/DDBJ whole genome shotgun (WGS) entry which is preliminary data.</text>
</comment>
<dbReference type="Pfam" id="PF02643">
    <property type="entry name" value="DUF192"/>
    <property type="match status" value="1"/>
</dbReference>
<reference evidence="1 2" key="1">
    <citation type="journal article" date="2016" name="Nat. Commun.">
        <title>Thousands of microbial genomes shed light on interconnected biogeochemical processes in an aquifer system.</title>
        <authorList>
            <person name="Anantharaman K."/>
            <person name="Brown C.T."/>
            <person name="Hug L.A."/>
            <person name="Sharon I."/>
            <person name="Castelle C.J."/>
            <person name="Probst A.J."/>
            <person name="Thomas B.C."/>
            <person name="Singh A."/>
            <person name="Wilkins M.J."/>
            <person name="Karaoz U."/>
            <person name="Brodie E.L."/>
            <person name="Williams K.H."/>
            <person name="Hubbard S.S."/>
            <person name="Banfield J.F."/>
        </authorList>
    </citation>
    <scope>NUCLEOTIDE SEQUENCE [LARGE SCALE GENOMIC DNA]</scope>
</reference>
<dbReference type="EMBL" id="MHIE01000003">
    <property type="protein sequence ID" value="OGY46435.1"/>
    <property type="molecule type" value="Genomic_DNA"/>
</dbReference>
<dbReference type="Proteomes" id="UP000178240">
    <property type="component" value="Unassembled WGS sequence"/>
</dbReference>
<gene>
    <name evidence="1" type="ORF">A2744_03205</name>
</gene>
<accession>A0A1G1Y276</accession>
<dbReference type="PROSITE" id="PS51257">
    <property type="entry name" value="PROKAR_LIPOPROTEIN"/>
    <property type="match status" value="1"/>
</dbReference>